<feature type="region of interest" description="Disordered" evidence="1">
    <location>
        <begin position="1"/>
        <end position="20"/>
    </location>
</feature>
<protein>
    <submittedName>
        <fullName evidence="2">Uncharacterized protein</fullName>
    </submittedName>
</protein>
<dbReference type="EMBL" id="ANAH02000027">
    <property type="protein sequence ID" value="EPX58030.1"/>
    <property type="molecule type" value="Genomic_DNA"/>
</dbReference>
<dbReference type="RefSeq" id="WP_002629238.1">
    <property type="nucleotide sequence ID" value="NZ_ANAH02000027.1"/>
</dbReference>
<evidence type="ECO:0000256" key="1">
    <source>
        <dbReference type="SAM" id="MobiDB-lite"/>
    </source>
</evidence>
<name>S9P0Q8_CYSF2</name>
<accession>S9P0Q8</accession>
<dbReference type="AlphaFoldDB" id="S9P0Q8"/>
<keyword evidence="3" id="KW-1185">Reference proteome</keyword>
<evidence type="ECO:0000313" key="2">
    <source>
        <dbReference type="EMBL" id="EPX58030.1"/>
    </source>
</evidence>
<organism evidence="2 3">
    <name type="scientific">Cystobacter fuscus (strain ATCC 25194 / DSM 2262 / NBRC 100088 / M29)</name>
    <dbReference type="NCBI Taxonomy" id="1242864"/>
    <lineage>
        <taxon>Bacteria</taxon>
        <taxon>Pseudomonadati</taxon>
        <taxon>Myxococcota</taxon>
        <taxon>Myxococcia</taxon>
        <taxon>Myxococcales</taxon>
        <taxon>Cystobacterineae</taxon>
        <taxon>Archangiaceae</taxon>
        <taxon>Cystobacter</taxon>
    </lineage>
</organism>
<proteinExistence type="predicted"/>
<dbReference type="Proteomes" id="UP000011682">
    <property type="component" value="Unassembled WGS sequence"/>
</dbReference>
<gene>
    <name evidence="2" type="ORF">D187_004319</name>
</gene>
<reference evidence="2" key="1">
    <citation type="submission" date="2013-05" db="EMBL/GenBank/DDBJ databases">
        <title>Genome assembly of Cystobacter fuscus DSM 2262.</title>
        <authorList>
            <person name="Sharma G."/>
            <person name="Khatri I."/>
            <person name="Kaur C."/>
            <person name="Mayilraj S."/>
            <person name="Subramanian S."/>
        </authorList>
    </citation>
    <scope>NUCLEOTIDE SEQUENCE [LARGE SCALE GENOMIC DNA]</scope>
    <source>
        <strain evidence="2">DSM 2262</strain>
    </source>
</reference>
<dbReference type="OrthoDB" id="6630099at2"/>
<sequence length="78" mass="8238">MNEAPIASYTFTVGNTPPPNPLQPAQVITSTKGKSAFVNTGRHFLRGFDVLYDADGGFFGLKWTGAADSAVGGLTPRH</sequence>
<evidence type="ECO:0000313" key="3">
    <source>
        <dbReference type="Proteomes" id="UP000011682"/>
    </source>
</evidence>
<comment type="caution">
    <text evidence="2">The sequence shown here is derived from an EMBL/GenBank/DDBJ whole genome shotgun (WGS) entry which is preliminary data.</text>
</comment>